<accession>A0A370G5C3</accession>
<organism evidence="1 2">
    <name type="scientific">Falsibacillus pallidus</name>
    <dbReference type="NCBI Taxonomy" id="493781"/>
    <lineage>
        <taxon>Bacteria</taxon>
        <taxon>Bacillati</taxon>
        <taxon>Bacillota</taxon>
        <taxon>Bacilli</taxon>
        <taxon>Bacillales</taxon>
        <taxon>Bacillaceae</taxon>
        <taxon>Falsibacillus</taxon>
    </lineage>
</organism>
<proteinExistence type="predicted"/>
<dbReference type="EMBL" id="QQAY01000022">
    <property type="protein sequence ID" value="RDI37253.1"/>
    <property type="molecule type" value="Genomic_DNA"/>
</dbReference>
<dbReference type="Gene3D" id="3.40.50.1010">
    <property type="entry name" value="5'-nuclease"/>
    <property type="match status" value="1"/>
</dbReference>
<dbReference type="OrthoDB" id="9924147at2"/>
<dbReference type="Proteomes" id="UP000255326">
    <property type="component" value="Unassembled WGS sequence"/>
</dbReference>
<keyword evidence="2" id="KW-1185">Reference proteome</keyword>
<protein>
    <submittedName>
        <fullName evidence="1">PIN domain-containing protein</fullName>
    </submittedName>
</protein>
<gene>
    <name evidence="1" type="ORF">DFR59_12243</name>
</gene>
<evidence type="ECO:0000313" key="2">
    <source>
        <dbReference type="Proteomes" id="UP000255326"/>
    </source>
</evidence>
<name>A0A370G5C3_9BACI</name>
<sequence>MTIHYLEDYCVPGRDYSEDAFFMDTNYLIAFINPSHSYHLSTVIHTLYLIQQKAKLFINEIFLSEAVDVLARGIYTEEQFEDWLNSQKHRDWLSHHTPSRHEYNNKKDEIRGTFIAKVVKNHKNPKLLRYYNKKSIKHLEDLILSRLFNLTAPAFSSLETGLNFAKSIPLQSNDAFIAGAAAMNAANLLTFDNDFKKVTIIAPNTGKEVTLFTMKFTNNYLFNKRSHTIINSLDQSLKKVIVQAVGGQEQFLKKFGKH</sequence>
<dbReference type="SUPFAM" id="SSF88723">
    <property type="entry name" value="PIN domain-like"/>
    <property type="match status" value="1"/>
</dbReference>
<evidence type="ECO:0000313" key="1">
    <source>
        <dbReference type="EMBL" id="RDI37253.1"/>
    </source>
</evidence>
<dbReference type="RefSeq" id="WP_114747191.1">
    <property type="nucleotide sequence ID" value="NZ_QQAY01000022.1"/>
</dbReference>
<dbReference type="InterPro" id="IPR029060">
    <property type="entry name" value="PIN-like_dom_sf"/>
</dbReference>
<dbReference type="AlphaFoldDB" id="A0A370G5C3"/>
<reference evidence="1 2" key="1">
    <citation type="submission" date="2018-07" db="EMBL/GenBank/DDBJ databases">
        <title>Genomic Encyclopedia of Type Strains, Phase IV (KMG-IV): sequencing the most valuable type-strain genomes for metagenomic binning, comparative biology and taxonomic classification.</title>
        <authorList>
            <person name="Goeker M."/>
        </authorList>
    </citation>
    <scope>NUCLEOTIDE SEQUENCE [LARGE SCALE GENOMIC DNA]</scope>
    <source>
        <strain evidence="1 2">DSM 25281</strain>
    </source>
</reference>
<comment type="caution">
    <text evidence="1">The sequence shown here is derived from an EMBL/GenBank/DDBJ whole genome shotgun (WGS) entry which is preliminary data.</text>
</comment>